<feature type="binding site" evidence="6">
    <location>
        <position position="422"/>
    </location>
    <ligand>
        <name>Fe(3+)</name>
        <dbReference type="ChEBI" id="CHEBI:29034"/>
        <label>1</label>
    </ligand>
</feature>
<dbReference type="GO" id="GO:0006826">
    <property type="term" value="P:iron ion transport"/>
    <property type="evidence" value="ECO:0007669"/>
    <property type="project" value="TreeGrafter"/>
</dbReference>
<evidence type="ECO:0000256" key="4">
    <source>
        <dbReference type="ARBA" id="ARBA00023157"/>
    </source>
</evidence>
<feature type="disulfide bond" evidence="7">
    <location>
        <begin position="380"/>
        <end position="398"/>
    </location>
</feature>
<name>A0A6G1SFP3_9ACAR</name>
<evidence type="ECO:0000256" key="9">
    <source>
        <dbReference type="SAM" id="SignalP"/>
    </source>
</evidence>
<feature type="disulfide bond" evidence="7">
    <location>
        <begin position="609"/>
        <end position="623"/>
    </location>
</feature>
<feature type="disulfide bond" evidence="7">
    <location>
        <begin position="36"/>
        <end position="67"/>
    </location>
</feature>
<dbReference type="GO" id="GO:0005886">
    <property type="term" value="C:plasma membrane"/>
    <property type="evidence" value="ECO:0007669"/>
    <property type="project" value="TreeGrafter"/>
</dbReference>
<keyword evidence="6" id="KW-0408">Iron</keyword>
<keyword evidence="9" id="KW-0732">Signal</keyword>
<feature type="disulfide bond" evidence="7">
    <location>
        <begin position="263"/>
        <end position="276"/>
    </location>
</feature>
<dbReference type="SMART" id="SM00094">
    <property type="entry name" value="TR_FER"/>
    <property type="match status" value="2"/>
</dbReference>
<keyword evidence="8" id="KW-1133">Transmembrane helix</keyword>
<feature type="disulfide bond" evidence="7">
    <location>
        <begin position="472"/>
        <end position="564"/>
    </location>
</feature>
<evidence type="ECO:0000256" key="5">
    <source>
        <dbReference type="PIRSR" id="PIRSR002549-2"/>
    </source>
</evidence>
<dbReference type="AlphaFoldDB" id="A0A6G1SFP3"/>
<protein>
    <submittedName>
        <fullName evidence="11">Transferrin</fullName>
    </submittedName>
</protein>
<feature type="transmembrane region" description="Helical" evidence="8">
    <location>
        <begin position="742"/>
        <end position="764"/>
    </location>
</feature>
<proteinExistence type="predicted"/>
<evidence type="ECO:0000259" key="10">
    <source>
        <dbReference type="PROSITE" id="PS51408"/>
    </source>
</evidence>
<keyword evidence="8" id="KW-0472">Membrane</keyword>
<dbReference type="CDD" id="cd13529">
    <property type="entry name" value="PBP2_transferrin"/>
    <property type="match status" value="2"/>
</dbReference>
<keyword evidence="8" id="KW-0812">Transmembrane</keyword>
<dbReference type="EMBL" id="GGYP01004534">
    <property type="protein sequence ID" value="MDE49305.1"/>
    <property type="molecule type" value="Transcribed_RNA"/>
</dbReference>
<dbReference type="PANTHER" id="PTHR11485:SF57">
    <property type="entry name" value="TRANSFERRIN"/>
    <property type="match status" value="1"/>
</dbReference>
<evidence type="ECO:0000256" key="8">
    <source>
        <dbReference type="SAM" id="Phobius"/>
    </source>
</evidence>
<keyword evidence="6" id="KW-0479">Metal-binding</keyword>
<dbReference type="GO" id="GO:0005615">
    <property type="term" value="C:extracellular space"/>
    <property type="evidence" value="ECO:0007669"/>
    <property type="project" value="InterPro"/>
</dbReference>
<gene>
    <name evidence="11" type="primary">TRF</name>
    <name evidence="11" type="ORF">g.2409</name>
</gene>
<sequence>MGAILLLLCILLQALAIESVGPLIRAGSSLAFVRLCVTSSDYDECLQMSKVANQTISCVRARDKYECMKLIIDNEADIVNLNSEELYLAGRLYNLEPFAMEQYDGDTQYYKSVVIINNKANINSMSDLKGKRSCHGGLNSTHGWDIPIGLLLATMTMSPDCRGEMYSVSKFFDQSCAPGPWSSDSGIDMELKQLHSNLCAACQNSTLCSDTDEFAGDEGALKCLFSGYGQVAFTTSKTVERFLLSDKLDRLERRLMNNYVYLCLDGTKVPLDGKPCEWAHKPTNVFVTAGSRDKRDKEWFLSYLQQLFFRFVPYKPSWWRMKSLFSDPMHVTQILPVPTHLQRWDRYLGNFISSIEKPLPLCELNSVTMCTTSPEEELKCFDLQKAAFSQRLRPEIDCKRRASKQECLELIAKRQADLVAVDLSDLYEAPQAIVQQLEPVGVAQGFSDYAVAVVRADSGIKFLYQLGGRRSCHASFGDLASWLSPLSVLTERSLLDQASCNKADQMAEYFGGSCVPGAADLRVNHYRSGSDKLCAACRGDSEGVHQCERSSSERYHGQAGALRCLVEGAGEVAFVSLSSLAGNVDGRSQERWARNVPLALDSRNFRLVCRSGPSMPLGDYERCHLTKLPGKLMVGTKFTSKEDRLAIRQLLIRLVDKFATGTERDMFELFGPYLNKSDLMFDDSTRRIVPMKLEMSTFDMAIRLHFDPSYQQIPITNKDANCKIVLTTTSAAAAQSLISGSLYALVVLLNCLVCLMAIVSSSTLSQNLNLNHRYTSNQ</sequence>
<dbReference type="PIRSF" id="PIRSF002549">
    <property type="entry name" value="Transferrin"/>
    <property type="match status" value="1"/>
</dbReference>
<dbReference type="InterPro" id="IPR016357">
    <property type="entry name" value="Transferrin"/>
</dbReference>
<feature type="disulfide bond" evidence="7">
    <location>
        <begin position="176"/>
        <end position="202"/>
    </location>
</feature>
<keyword evidence="2" id="KW-0964">Secreted</keyword>
<dbReference type="GO" id="GO:0046872">
    <property type="term" value="F:metal ion binding"/>
    <property type="evidence" value="ECO:0007669"/>
    <property type="project" value="UniProtKB-KW"/>
</dbReference>
<dbReference type="SUPFAM" id="SSF53850">
    <property type="entry name" value="Periplasmic binding protein-like II"/>
    <property type="match status" value="2"/>
</dbReference>
<keyword evidence="3" id="KW-0677">Repeat</keyword>
<dbReference type="GO" id="GO:0005769">
    <property type="term" value="C:early endosome"/>
    <property type="evidence" value="ECO:0007669"/>
    <property type="project" value="TreeGrafter"/>
</dbReference>
<dbReference type="PRINTS" id="PR00422">
    <property type="entry name" value="TRANSFERRIN"/>
</dbReference>
<dbReference type="FunFam" id="3.40.190.10:FF:000095">
    <property type="entry name" value="Lactotransferrin"/>
    <property type="match status" value="1"/>
</dbReference>
<feature type="disulfide bond" evidence="7">
    <location>
        <begin position="514"/>
        <end position="537"/>
    </location>
</feature>
<evidence type="ECO:0000256" key="3">
    <source>
        <dbReference type="ARBA" id="ARBA00022737"/>
    </source>
</evidence>
<feature type="disulfide bond" evidence="7">
    <location>
        <begin position="534"/>
        <end position="547"/>
    </location>
</feature>
<dbReference type="GO" id="GO:0055037">
    <property type="term" value="C:recycling endosome"/>
    <property type="evidence" value="ECO:0007669"/>
    <property type="project" value="TreeGrafter"/>
</dbReference>
<evidence type="ECO:0000313" key="11">
    <source>
        <dbReference type="EMBL" id="MDE49305.1"/>
    </source>
</evidence>
<accession>A0A6G1SFP3</accession>
<organism evidence="11">
    <name type="scientific">Aceria tosichella</name>
    <name type="common">wheat curl mite</name>
    <dbReference type="NCBI Taxonomy" id="561515"/>
    <lineage>
        <taxon>Eukaryota</taxon>
        <taxon>Metazoa</taxon>
        <taxon>Ecdysozoa</taxon>
        <taxon>Arthropoda</taxon>
        <taxon>Chelicerata</taxon>
        <taxon>Arachnida</taxon>
        <taxon>Acari</taxon>
        <taxon>Acariformes</taxon>
        <taxon>Trombidiformes</taxon>
        <taxon>Prostigmata</taxon>
        <taxon>Eupodina</taxon>
        <taxon>Eriophyoidea</taxon>
        <taxon>Eriophyidae</taxon>
        <taxon>Eriophyinae</taxon>
        <taxon>Aceriini</taxon>
        <taxon>Aceria</taxon>
    </lineage>
</organism>
<evidence type="ECO:0000256" key="7">
    <source>
        <dbReference type="PIRSR" id="PIRSR002549-4"/>
    </source>
</evidence>
<keyword evidence="4 7" id="KW-1015">Disulfide bond</keyword>
<reference evidence="11" key="1">
    <citation type="submission" date="2018-10" db="EMBL/GenBank/DDBJ databases">
        <title>Transcriptome assembly of Aceria tosichella (Wheat curl mite) Type 2.</title>
        <authorList>
            <person name="Scully E.D."/>
            <person name="Geib S.M."/>
            <person name="Palmer N.A."/>
            <person name="Gupta A.K."/>
            <person name="Sarath G."/>
            <person name="Tatineni S."/>
        </authorList>
    </citation>
    <scope>NUCLEOTIDE SEQUENCE</scope>
    <source>
        <strain evidence="11">LincolnNE</strain>
    </source>
</reference>
<feature type="signal peptide" evidence="9">
    <location>
        <begin position="1"/>
        <end position="16"/>
    </location>
</feature>
<feature type="disulfide bond" evidence="7">
    <location>
        <begin position="134"/>
        <end position="223"/>
    </location>
</feature>
<feature type="disulfide bond" evidence="7">
    <location>
        <begin position="45"/>
        <end position="58"/>
    </location>
</feature>
<feature type="binding site" evidence="5">
    <location>
        <position position="143"/>
    </location>
    <ligand>
        <name>hydrogencarbonate</name>
        <dbReference type="ChEBI" id="CHEBI:17544"/>
        <label>1</label>
    </ligand>
</feature>
<dbReference type="Gene3D" id="3.40.190.10">
    <property type="entry name" value="Periplasmic binding protein-like II"/>
    <property type="match status" value="4"/>
</dbReference>
<feature type="binding site" evidence="5">
    <location>
        <position position="480"/>
    </location>
    <ligand>
        <name>hydrogencarbonate</name>
        <dbReference type="ChEBI" id="CHEBI:17544"/>
        <label>2</label>
    </ligand>
</feature>
<feature type="disulfide bond" evidence="7">
    <location>
        <begin position="370"/>
        <end position="407"/>
    </location>
</feature>
<evidence type="ECO:0000256" key="6">
    <source>
        <dbReference type="PIRSR" id="PIRSR002549-3"/>
    </source>
</evidence>
<evidence type="ECO:0000256" key="2">
    <source>
        <dbReference type="ARBA" id="ARBA00022525"/>
    </source>
</evidence>
<feature type="binding site" evidence="6">
    <location>
        <position position="109"/>
    </location>
    <ligand>
        <name>Fe(3+)</name>
        <dbReference type="ChEBI" id="CHEBI:29034"/>
        <label>1</label>
    </ligand>
</feature>
<dbReference type="Pfam" id="PF00405">
    <property type="entry name" value="Transferrin"/>
    <property type="match status" value="2"/>
</dbReference>
<feature type="chain" id="PRO_5026137844" evidence="9">
    <location>
        <begin position="17"/>
        <end position="778"/>
    </location>
</feature>
<dbReference type="PANTHER" id="PTHR11485">
    <property type="entry name" value="TRANSFERRIN"/>
    <property type="match status" value="1"/>
</dbReference>
<feature type="domain" description="Transferrin-like" evidence="10">
    <location>
        <begin position="33"/>
        <end position="356"/>
    </location>
</feature>
<evidence type="ECO:0000256" key="1">
    <source>
        <dbReference type="ARBA" id="ARBA00004613"/>
    </source>
</evidence>
<feature type="domain" description="Transferrin-like" evidence="10">
    <location>
        <begin position="367"/>
        <end position="706"/>
    </location>
</feature>
<comment type="subcellular location">
    <subcellularLocation>
        <location evidence="1">Secreted</location>
    </subcellularLocation>
</comment>
<dbReference type="InterPro" id="IPR001156">
    <property type="entry name" value="Transferrin-like_dom"/>
</dbReference>
<dbReference type="PROSITE" id="PS51408">
    <property type="entry name" value="TRANSFERRIN_LIKE_4"/>
    <property type="match status" value="2"/>
</dbReference>